<dbReference type="SUPFAM" id="SSF51735">
    <property type="entry name" value="NAD(P)-binding Rossmann-fold domains"/>
    <property type="match status" value="1"/>
</dbReference>
<dbReference type="GO" id="GO:0004029">
    <property type="term" value="F:aldehyde dehydrogenase (NAD+) activity"/>
    <property type="evidence" value="ECO:0007669"/>
    <property type="project" value="TreeGrafter"/>
</dbReference>
<keyword evidence="3" id="KW-1185">Reference proteome</keyword>
<evidence type="ECO:0000259" key="1">
    <source>
        <dbReference type="Pfam" id="PF01370"/>
    </source>
</evidence>
<dbReference type="PANTHER" id="PTHR48079">
    <property type="entry name" value="PROTEIN YEEZ"/>
    <property type="match status" value="1"/>
</dbReference>
<name>A0A250I5W6_9BACT</name>
<dbReference type="OrthoDB" id="112777at2"/>
<dbReference type="InterPro" id="IPR051783">
    <property type="entry name" value="NAD(P)-dependent_oxidoreduct"/>
</dbReference>
<evidence type="ECO:0000313" key="3">
    <source>
        <dbReference type="Proteomes" id="UP000217289"/>
    </source>
</evidence>
<feature type="domain" description="NAD-dependent epimerase/dehydratase" evidence="1">
    <location>
        <begin position="7"/>
        <end position="216"/>
    </location>
</feature>
<accession>A0A250I5W6</accession>
<dbReference type="RefSeq" id="WP_095975504.1">
    <property type="nucleotide sequence ID" value="NZ_CP022163.1"/>
</dbReference>
<sequence>MGKMALWGAAGAIGQSIADALRAQGRPYRVVGRSLGGLKAAFGNDPLAEAVTWNPEDAASVRAAARGVDTLVYLVGVPYHDFGLHPVLMQRTLDAAIAEGVERIVLIGTVYPYGRPQTALVGEGHPREPHTFKGQMRKRQEDLVLAADAAGRIRGTVLRLPDFYGPRADKSFLYSAFQTALAGGTANLVGPIDVPHEFVFVPDVGPVVLSLADEPGAYGRFWNLAGAGATTQRALVERIFAEAGRAPRFRVASKLMLRLLGLRDPFLRELVEMHYLLTNPVLLDDTALRGLLGTVRKTSYDEGIRLTLRAMAAKERMPGAA</sequence>
<proteinExistence type="predicted"/>
<dbReference type="InterPro" id="IPR001509">
    <property type="entry name" value="Epimerase_deHydtase"/>
</dbReference>
<dbReference type="GO" id="GO:0005737">
    <property type="term" value="C:cytoplasm"/>
    <property type="evidence" value="ECO:0007669"/>
    <property type="project" value="TreeGrafter"/>
</dbReference>
<reference evidence="2 3" key="1">
    <citation type="submission" date="2017-06" db="EMBL/GenBank/DDBJ databases">
        <authorList>
            <person name="Kim H.J."/>
            <person name="Triplett B.A."/>
        </authorList>
    </citation>
    <scope>NUCLEOTIDE SEQUENCE [LARGE SCALE GENOMIC DNA]</scope>
    <source>
        <strain evidence="2 3">DSM 14713</strain>
    </source>
</reference>
<dbReference type="PANTHER" id="PTHR48079:SF6">
    <property type="entry name" value="NAD(P)-BINDING DOMAIN-CONTAINING PROTEIN-RELATED"/>
    <property type="match status" value="1"/>
</dbReference>
<dbReference type="EMBL" id="CP022163">
    <property type="protein sequence ID" value="ATB26590.1"/>
    <property type="molecule type" value="Genomic_DNA"/>
</dbReference>
<evidence type="ECO:0000313" key="2">
    <source>
        <dbReference type="EMBL" id="ATB26590.1"/>
    </source>
</evidence>
<dbReference type="Pfam" id="PF01370">
    <property type="entry name" value="Epimerase"/>
    <property type="match status" value="1"/>
</dbReference>
<dbReference type="InterPro" id="IPR036291">
    <property type="entry name" value="NAD(P)-bd_dom_sf"/>
</dbReference>
<dbReference type="Gene3D" id="3.40.50.720">
    <property type="entry name" value="NAD(P)-binding Rossmann-like Domain"/>
    <property type="match status" value="1"/>
</dbReference>
<dbReference type="Proteomes" id="UP000217289">
    <property type="component" value="Chromosome"/>
</dbReference>
<dbReference type="AlphaFoldDB" id="A0A250I5W6"/>
<organism evidence="2 3">
    <name type="scientific">Melittangium boletus DSM 14713</name>
    <dbReference type="NCBI Taxonomy" id="1294270"/>
    <lineage>
        <taxon>Bacteria</taxon>
        <taxon>Pseudomonadati</taxon>
        <taxon>Myxococcota</taxon>
        <taxon>Myxococcia</taxon>
        <taxon>Myxococcales</taxon>
        <taxon>Cystobacterineae</taxon>
        <taxon>Archangiaceae</taxon>
        <taxon>Melittangium</taxon>
    </lineage>
</organism>
<dbReference type="KEGG" id="mbd:MEBOL_000018"/>
<gene>
    <name evidence="2" type="ORF">MEBOL_000018</name>
</gene>
<protein>
    <submittedName>
        <fullName evidence="2">Epimerase</fullName>
    </submittedName>
</protein>